<protein>
    <submittedName>
        <fullName evidence="2">Basic proline-rich protein</fullName>
    </submittedName>
</protein>
<feature type="compositionally biased region" description="Basic residues" evidence="1">
    <location>
        <begin position="795"/>
        <end position="811"/>
    </location>
</feature>
<evidence type="ECO:0000256" key="1">
    <source>
        <dbReference type="SAM" id="MobiDB-lite"/>
    </source>
</evidence>
<dbReference type="AlphaFoldDB" id="A0A402CNB7"/>
<accession>A0A402CNB7</accession>
<feature type="region of interest" description="Disordered" evidence="1">
    <location>
        <begin position="953"/>
        <end position="1005"/>
    </location>
</feature>
<feature type="compositionally biased region" description="Basic residues" evidence="1">
    <location>
        <begin position="612"/>
        <end position="634"/>
    </location>
</feature>
<feature type="compositionally biased region" description="Basic residues" evidence="1">
    <location>
        <begin position="822"/>
        <end position="832"/>
    </location>
</feature>
<feature type="compositionally biased region" description="Basic residues" evidence="1">
    <location>
        <begin position="569"/>
        <end position="580"/>
    </location>
</feature>
<feature type="compositionally biased region" description="Low complexity" evidence="1">
    <location>
        <begin position="1214"/>
        <end position="1229"/>
    </location>
</feature>
<feature type="region of interest" description="Disordered" evidence="1">
    <location>
        <begin position="1187"/>
        <end position="1262"/>
    </location>
</feature>
<feature type="compositionally biased region" description="Basic and acidic residues" evidence="1">
    <location>
        <begin position="1237"/>
        <end position="1260"/>
    </location>
</feature>
<feature type="compositionally biased region" description="Basic and acidic residues" evidence="1">
    <location>
        <begin position="955"/>
        <end position="966"/>
    </location>
</feature>
<feature type="compositionally biased region" description="Basic residues" evidence="1">
    <location>
        <begin position="198"/>
        <end position="212"/>
    </location>
</feature>
<feature type="compositionally biased region" description="Basic and acidic residues" evidence="1">
    <location>
        <begin position="1144"/>
        <end position="1154"/>
    </location>
</feature>
<feature type="region of interest" description="Disordered" evidence="1">
    <location>
        <begin position="243"/>
        <end position="264"/>
    </location>
</feature>
<feature type="compositionally biased region" description="Basic residues" evidence="1">
    <location>
        <begin position="301"/>
        <end position="311"/>
    </location>
</feature>
<sequence>MCAAVRGIHSGRLGDREIGGGVPPRGPEPPTGADRIHAHRLRRRIRADRIRATWRTARRRALAGAGRPRHRGRSVALPGVGDHRRRAALAHPGRQSGVPHLHVGVDGHTQGRDHHPPWSRRLRGTGEGDVRHDARIPDPALRITEFRCVRPRTAVGDRRRSDDGDRTTVRIRRRRIGAVARNRAGHALLRHSGGTRVGRPRRTHRARVRRDRRGSVSARTGRPVGAGQAHVQRVRADRGNGRVEYQRPTGAGRSGHHRHTHPRLRRDRARLATAPGACRCRRGVVPRRSGPRTRLPPAVPAHRRTLRRRSVRTTGQPDIPHRGPGALAGRRSTGVPRAHRFPGEDPGLPDRTRRGRVGAAHPRLRGARGGERVERRRRRRPADRVRGARTRCGDRFAGSPRLRRRPVGVVHGSGRADGTRLASPDRSRKDRPHSPSGTRLHRVRKPAAADRDRGTSRRTVRGRARTGFGRRGRFVLLPRRRQHPVDPVGGPRTRRRCDPLSPRRIRPPNRRRTRRGRAIRPRRHRSRRVAGCRRRPPAADTGRALDVRAQRRTARQVLAGATAGDPRRSHSRGARRRRRGGTGPARHAPGTGVRGRHGRAACGFGTGGHPPGARRRGAGRRLHRTRRRRTRGRGRPPGPGRGPHGAGGLVRRPGRRRATARRGAPPRGRRCVLADSRRGPRFGGGPTPGRTHTCAAGSRNVDAAVVARPDRGRSNPDGRTRVVEEDPRRPRSADRFASPGSRDRRGRHRRHRHGRRAAGGDRRPAHHVARRIPRDGGRRPAHRGCPGADRLATGTRRRRLGRAAHPRRPRPRGADRPGRGPLPHRRMVHHRVSGAIGPHRTRCRRRPGRRHRGRAGDQGRQGTVARDPGSRHRLRTAALPGRRDVEGAPRIPLSAGQFQLSRAGDPLRRRRRLAAGGEHTRRHQEPRHARRVRDRHQRLRLRHRRRAPATGVVRVPDRCPPRDRGRGVRGTVAPCTGGTRRARGTTGRGRADTVRSSAGACEPAADRPLGEAVPGTAGRVVAVAAAVGVAVPCLAGRGVDGRLHGPTADRFRGRGRHGAPAGGRRRTTGSPREFAHRVRLRRRGTRADRSRRGGGAVEGGRSHHRRNRVGTCATARRGPQCPIRSRPATSAPPDAVPHRSKQFRPVDHEPPHRPRRLVDAAAGTGTAGPLRIGRRPGRIVSAALVPHVPGMGREPGREPFGPGLGTSTRRSRGADAGRAARVRGALRCAPRTRRRPALRDSRRARDDGRTRACHDEHGDPGRVGCAVVPVGLP</sequence>
<feature type="compositionally biased region" description="Basic residues" evidence="1">
    <location>
        <begin position="254"/>
        <end position="264"/>
    </location>
</feature>
<feature type="compositionally biased region" description="Basic residues" evidence="1">
    <location>
        <begin position="744"/>
        <end position="756"/>
    </location>
</feature>
<comment type="caution">
    <text evidence="2">The sequence shown here is derived from an EMBL/GenBank/DDBJ whole genome shotgun (WGS) entry which is preliminary data.</text>
</comment>
<feature type="compositionally biased region" description="Basic and acidic residues" evidence="1">
    <location>
        <begin position="124"/>
        <end position="133"/>
    </location>
</feature>
<dbReference type="Proteomes" id="UP000287519">
    <property type="component" value="Unassembled WGS sequence"/>
</dbReference>
<feature type="compositionally biased region" description="Basic residues" evidence="1">
    <location>
        <begin position="839"/>
        <end position="853"/>
    </location>
</feature>
<organism evidence="2 3">
    <name type="scientific">Rhodococcus wratislaviensis</name>
    <name type="common">Tsukamurella wratislaviensis</name>
    <dbReference type="NCBI Taxonomy" id="44752"/>
    <lineage>
        <taxon>Bacteria</taxon>
        <taxon>Bacillati</taxon>
        <taxon>Actinomycetota</taxon>
        <taxon>Actinomycetes</taxon>
        <taxon>Mycobacteriales</taxon>
        <taxon>Nocardiaceae</taxon>
        <taxon>Rhodococcus</taxon>
    </lineage>
</organism>
<feature type="region of interest" description="Disordered" evidence="1">
    <location>
        <begin position="1"/>
        <end position="37"/>
    </location>
</feature>
<feature type="compositionally biased region" description="Basic residues" evidence="1">
    <location>
        <begin position="456"/>
        <end position="482"/>
    </location>
</feature>
<proteinExistence type="predicted"/>
<feature type="region of interest" description="Disordered" evidence="1">
    <location>
        <begin position="1045"/>
        <end position="1154"/>
    </location>
</feature>
<gene>
    <name evidence="2" type="ORF">Rhow_001086</name>
</gene>
<feature type="region of interest" description="Disordered" evidence="1">
    <location>
        <begin position="191"/>
        <end position="231"/>
    </location>
</feature>
<feature type="compositionally biased region" description="Basic residues" evidence="1">
    <location>
        <begin position="503"/>
        <end position="536"/>
    </location>
</feature>
<reference evidence="2 3" key="1">
    <citation type="submission" date="2018-11" db="EMBL/GenBank/DDBJ databases">
        <title>Microbial catabolism of amino acid.</title>
        <authorList>
            <person name="Hibi M."/>
            <person name="Ogawa J."/>
        </authorList>
    </citation>
    <scope>NUCLEOTIDE SEQUENCE [LARGE SCALE GENOMIC DNA]</scope>
    <source>
        <strain evidence="2 3">C31-06</strain>
    </source>
</reference>
<evidence type="ECO:0000313" key="2">
    <source>
        <dbReference type="EMBL" id="GCE45071.1"/>
    </source>
</evidence>
<feature type="compositionally biased region" description="Basic and acidic residues" evidence="1">
    <location>
        <begin position="382"/>
        <end position="394"/>
    </location>
</feature>
<feature type="region of interest" description="Disordered" evidence="1">
    <location>
        <begin position="913"/>
        <end position="937"/>
    </location>
</feature>
<feature type="compositionally biased region" description="Basic and acidic residues" evidence="1">
    <location>
        <begin position="708"/>
        <end position="734"/>
    </location>
</feature>
<keyword evidence="3" id="KW-1185">Reference proteome</keyword>
<feature type="compositionally biased region" description="Basic residues" evidence="1">
    <location>
        <begin position="282"/>
        <end position="291"/>
    </location>
</feature>
<feature type="region of interest" description="Disordered" evidence="1">
    <location>
        <begin position="282"/>
        <end position="879"/>
    </location>
</feature>
<name>A0A402CNB7_RHOWR</name>
<dbReference type="EMBL" id="BHYM01000148">
    <property type="protein sequence ID" value="GCE45071.1"/>
    <property type="molecule type" value="Genomic_DNA"/>
</dbReference>
<evidence type="ECO:0000313" key="3">
    <source>
        <dbReference type="Proteomes" id="UP000287519"/>
    </source>
</evidence>
<feature type="region of interest" description="Disordered" evidence="1">
    <location>
        <begin position="108"/>
        <end position="133"/>
    </location>
</feature>
<feature type="compositionally biased region" description="Basic residues" evidence="1">
    <location>
        <begin position="1053"/>
        <end position="1067"/>
    </location>
</feature>
<feature type="compositionally biased region" description="Basic residues" evidence="1">
    <location>
        <begin position="920"/>
        <end position="937"/>
    </location>
</feature>